<evidence type="ECO:0000256" key="9">
    <source>
        <dbReference type="ARBA" id="ARBA00038345"/>
    </source>
</evidence>
<evidence type="ECO:0000256" key="12">
    <source>
        <dbReference type="HAMAP-Rule" id="MF_00138"/>
    </source>
</evidence>
<dbReference type="Pfam" id="PF02844">
    <property type="entry name" value="GARS_N"/>
    <property type="match status" value="1"/>
</dbReference>
<accession>A0ABP9UQR8</accession>
<dbReference type="InterPro" id="IPR037123">
    <property type="entry name" value="PRibGlycinamide_synth_C_sf"/>
</dbReference>
<dbReference type="NCBIfam" id="TIGR00877">
    <property type="entry name" value="purD"/>
    <property type="match status" value="1"/>
</dbReference>
<dbReference type="InterPro" id="IPR020562">
    <property type="entry name" value="PRibGlycinamide_synth_N"/>
</dbReference>
<dbReference type="InterPro" id="IPR000115">
    <property type="entry name" value="PRibGlycinamide_synth"/>
</dbReference>
<dbReference type="InterPro" id="IPR011761">
    <property type="entry name" value="ATP-grasp"/>
</dbReference>
<name>A0ABP9UQR8_9BACT</name>
<evidence type="ECO:0000256" key="2">
    <source>
        <dbReference type="ARBA" id="ARBA00001946"/>
    </source>
</evidence>
<evidence type="ECO:0000256" key="10">
    <source>
        <dbReference type="ARBA" id="ARBA00042242"/>
    </source>
</evidence>
<dbReference type="SMART" id="SM01210">
    <property type="entry name" value="GARS_C"/>
    <property type="match status" value="1"/>
</dbReference>
<comment type="similarity">
    <text evidence="9 12">Belongs to the GARS family.</text>
</comment>
<comment type="caution">
    <text evidence="15">The sequence shown here is derived from an EMBL/GenBank/DDBJ whole genome shotgun (WGS) entry which is preliminary data.</text>
</comment>
<sequence>MPDNGAAMKILVVGKGGREHALVRALGESPGAPEVFCFPGSDAIFKMAKPVDADGLESLIEWMKTHAIDLCVAGEESYLVKDEGLANLCKKAGIPCWGPPKESAQLEASKAFAKEFLKRHGIPTGGATLASTADEARAAIGGRYPVVLKFDGLAAGKGVAVCNDETIAESFLAEVMEQRRFGPGDLLVEECLTGPEVSIFAAVIDDRYLIFTPARDYKRLGEDDLGPNTGGMGAVASRKLVAPEMLERIEQEIVAPTVAGLNQDGLPYRGFLYFGLMLTPDGPKVIEYNCRFGDPECQAVMPLVGGDLAGFCLAGAKGGFSPDLITFDDGWSVCVVLASAGYPESSRSGDIIRGIDQAKRVDHAGTRLADDGRWETNGGRVLAVVAGGPDRETAVKAAHAEADKICFDGVQRRRDIGILHFENA</sequence>
<proteinExistence type="inferred from homology"/>
<dbReference type="InterPro" id="IPR016185">
    <property type="entry name" value="PreATP-grasp_dom_sf"/>
</dbReference>
<dbReference type="PANTHER" id="PTHR43472">
    <property type="entry name" value="PHOSPHORIBOSYLAMINE--GLYCINE LIGASE"/>
    <property type="match status" value="1"/>
</dbReference>
<keyword evidence="8 13" id="KW-0067">ATP-binding</keyword>
<dbReference type="Gene3D" id="3.30.470.20">
    <property type="entry name" value="ATP-grasp fold, B domain"/>
    <property type="match status" value="1"/>
</dbReference>
<evidence type="ECO:0000256" key="4">
    <source>
        <dbReference type="ARBA" id="ARBA00013255"/>
    </source>
</evidence>
<dbReference type="Gene3D" id="3.90.600.10">
    <property type="entry name" value="Phosphoribosylglycinamide synthetase, C-terminal domain"/>
    <property type="match status" value="1"/>
</dbReference>
<dbReference type="SUPFAM" id="SSF52440">
    <property type="entry name" value="PreATP-grasp domain"/>
    <property type="match status" value="1"/>
</dbReference>
<dbReference type="Proteomes" id="UP001476282">
    <property type="component" value="Unassembled WGS sequence"/>
</dbReference>
<evidence type="ECO:0000313" key="15">
    <source>
        <dbReference type="EMBL" id="GAA5483580.1"/>
    </source>
</evidence>
<dbReference type="EC" id="6.3.4.13" evidence="4 12"/>
<dbReference type="SUPFAM" id="SSF51246">
    <property type="entry name" value="Rudiment single hybrid motif"/>
    <property type="match status" value="1"/>
</dbReference>
<dbReference type="Gene3D" id="3.30.1490.20">
    <property type="entry name" value="ATP-grasp fold, A domain"/>
    <property type="match status" value="1"/>
</dbReference>
<dbReference type="PROSITE" id="PS00184">
    <property type="entry name" value="GARS"/>
    <property type="match status" value="1"/>
</dbReference>
<dbReference type="Gene3D" id="3.40.50.20">
    <property type="match status" value="1"/>
</dbReference>
<dbReference type="InterPro" id="IPR013815">
    <property type="entry name" value="ATP_grasp_subdomain_1"/>
</dbReference>
<dbReference type="Pfam" id="PF01071">
    <property type="entry name" value="GARS_A"/>
    <property type="match status" value="1"/>
</dbReference>
<dbReference type="InterPro" id="IPR020560">
    <property type="entry name" value="PRibGlycinamide_synth_C-dom"/>
</dbReference>
<dbReference type="PROSITE" id="PS50975">
    <property type="entry name" value="ATP_GRASP"/>
    <property type="match status" value="1"/>
</dbReference>
<evidence type="ECO:0000256" key="1">
    <source>
        <dbReference type="ARBA" id="ARBA00001936"/>
    </source>
</evidence>
<dbReference type="EMBL" id="BAABRI010000015">
    <property type="protein sequence ID" value="GAA5483580.1"/>
    <property type="molecule type" value="Genomic_DNA"/>
</dbReference>
<evidence type="ECO:0000259" key="14">
    <source>
        <dbReference type="PROSITE" id="PS50975"/>
    </source>
</evidence>
<dbReference type="InterPro" id="IPR011054">
    <property type="entry name" value="Rudment_hybrid_motif"/>
</dbReference>
<evidence type="ECO:0000256" key="13">
    <source>
        <dbReference type="PROSITE-ProRule" id="PRU00409"/>
    </source>
</evidence>
<comment type="cofactor">
    <cofactor evidence="1">
        <name>Mn(2+)</name>
        <dbReference type="ChEBI" id="CHEBI:29035"/>
    </cofactor>
</comment>
<dbReference type="InterPro" id="IPR020559">
    <property type="entry name" value="PRibGlycinamide_synth_CS"/>
</dbReference>
<feature type="domain" description="ATP-grasp" evidence="14">
    <location>
        <begin position="114"/>
        <end position="317"/>
    </location>
</feature>
<keyword evidence="7 12" id="KW-0658">Purine biosynthesis</keyword>
<dbReference type="SUPFAM" id="SSF56059">
    <property type="entry name" value="Glutathione synthetase ATP-binding domain-like"/>
    <property type="match status" value="1"/>
</dbReference>
<dbReference type="SMART" id="SM01209">
    <property type="entry name" value="GARS_A"/>
    <property type="match status" value="1"/>
</dbReference>
<dbReference type="HAMAP" id="MF_00138">
    <property type="entry name" value="GARS"/>
    <property type="match status" value="1"/>
</dbReference>
<evidence type="ECO:0000256" key="3">
    <source>
        <dbReference type="ARBA" id="ARBA00005174"/>
    </source>
</evidence>
<evidence type="ECO:0000256" key="6">
    <source>
        <dbReference type="ARBA" id="ARBA00022741"/>
    </source>
</evidence>
<comment type="pathway">
    <text evidence="3 12">Purine metabolism; IMP biosynthesis via de novo pathway; N(1)-(5-phospho-D-ribosyl)glycinamide from 5-phospho-alpha-D-ribose 1-diphosphate: step 2/2.</text>
</comment>
<evidence type="ECO:0000256" key="11">
    <source>
        <dbReference type="ARBA" id="ARBA00042864"/>
    </source>
</evidence>
<dbReference type="InterPro" id="IPR020561">
    <property type="entry name" value="PRibGlycinamid_synth_ATP-grasp"/>
</dbReference>
<keyword evidence="16" id="KW-1185">Reference proteome</keyword>
<keyword evidence="6 13" id="KW-0547">Nucleotide-binding</keyword>
<comment type="cofactor">
    <cofactor evidence="2">
        <name>Mg(2+)</name>
        <dbReference type="ChEBI" id="CHEBI:18420"/>
    </cofactor>
</comment>
<evidence type="ECO:0000256" key="7">
    <source>
        <dbReference type="ARBA" id="ARBA00022755"/>
    </source>
</evidence>
<dbReference type="GO" id="GO:0016874">
    <property type="term" value="F:ligase activity"/>
    <property type="evidence" value="ECO:0007669"/>
    <property type="project" value="UniProtKB-KW"/>
</dbReference>
<comment type="catalytic activity">
    <reaction evidence="12">
        <text>5-phospho-beta-D-ribosylamine + glycine + ATP = N(1)-(5-phospho-beta-D-ribosyl)glycinamide + ADP + phosphate + H(+)</text>
        <dbReference type="Rhea" id="RHEA:17453"/>
        <dbReference type="ChEBI" id="CHEBI:15378"/>
        <dbReference type="ChEBI" id="CHEBI:30616"/>
        <dbReference type="ChEBI" id="CHEBI:43474"/>
        <dbReference type="ChEBI" id="CHEBI:57305"/>
        <dbReference type="ChEBI" id="CHEBI:58681"/>
        <dbReference type="ChEBI" id="CHEBI:143788"/>
        <dbReference type="ChEBI" id="CHEBI:456216"/>
        <dbReference type="EC" id="6.3.4.13"/>
    </reaction>
</comment>
<evidence type="ECO:0000313" key="16">
    <source>
        <dbReference type="Proteomes" id="UP001476282"/>
    </source>
</evidence>
<dbReference type="RefSeq" id="WP_353567690.1">
    <property type="nucleotide sequence ID" value="NZ_BAABRI010000015.1"/>
</dbReference>
<evidence type="ECO:0000256" key="5">
    <source>
        <dbReference type="ARBA" id="ARBA00022598"/>
    </source>
</evidence>
<evidence type="ECO:0000256" key="8">
    <source>
        <dbReference type="ARBA" id="ARBA00022840"/>
    </source>
</evidence>
<protein>
    <recommendedName>
        <fullName evidence="4 12">Phosphoribosylamine--glycine ligase</fullName>
        <ecNumber evidence="4 12">6.3.4.13</ecNumber>
    </recommendedName>
    <alternativeName>
        <fullName evidence="12">GARS</fullName>
    </alternativeName>
    <alternativeName>
        <fullName evidence="10 12">Glycinamide ribonucleotide synthetase</fullName>
    </alternativeName>
    <alternativeName>
        <fullName evidence="11 12">Phosphoribosylglycinamide synthetase</fullName>
    </alternativeName>
</protein>
<gene>
    <name evidence="12 15" type="primary">purD</name>
    <name evidence="15" type="ORF">Hsar01_02814</name>
</gene>
<reference evidence="15 16" key="1">
    <citation type="submission" date="2024-02" db="EMBL/GenBank/DDBJ databases">
        <title>Haloferula sargassicola NBRC 104335.</title>
        <authorList>
            <person name="Ichikawa N."/>
            <person name="Katano-Makiyama Y."/>
            <person name="Hidaka K."/>
        </authorList>
    </citation>
    <scope>NUCLEOTIDE SEQUENCE [LARGE SCALE GENOMIC DNA]</scope>
    <source>
        <strain evidence="15 16">NBRC 104335</strain>
    </source>
</reference>
<keyword evidence="5 12" id="KW-0436">Ligase</keyword>
<dbReference type="PANTHER" id="PTHR43472:SF1">
    <property type="entry name" value="PHOSPHORIBOSYLAMINE--GLYCINE LIGASE, CHLOROPLASTIC"/>
    <property type="match status" value="1"/>
</dbReference>
<organism evidence="15 16">
    <name type="scientific">Haloferula sargassicola</name>
    <dbReference type="NCBI Taxonomy" id="490096"/>
    <lineage>
        <taxon>Bacteria</taxon>
        <taxon>Pseudomonadati</taxon>
        <taxon>Verrucomicrobiota</taxon>
        <taxon>Verrucomicrobiia</taxon>
        <taxon>Verrucomicrobiales</taxon>
        <taxon>Verrucomicrobiaceae</taxon>
        <taxon>Haloferula</taxon>
    </lineage>
</organism>
<dbReference type="Pfam" id="PF02843">
    <property type="entry name" value="GARS_C"/>
    <property type="match status" value="1"/>
</dbReference>